<dbReference type="AlphaFoldDB" id="A0A0M6XZ15"/>
<keyword evidence="2" id="KW-1185">Reference proteome</keyword>
<proteinExistence type="predicted"/>
<name>A0A0M6XZ15_9HYPH</name>
<accession>A0A0M6XZ15</accession>
<evidence type="ECO:0000313" key="1">
    <source>
        <dbReference type="EMBL" id="CTQ42703.1"/>
    </source>
</evidence>
<dbReference type="Proteomes" id="UP000048926">
    <property type="component" value="Unassembled WGS sequence"/>
</dbReference>
<dbReference type="EMBL" id="CXST01000001">
    <property type="protein sequence ID" value="CTQ42703.1"/>
    <property type="molecule type" value="Genomic_DNA"/>
</dbReference>
<reference evidence="2" key="1">
    <citation type="submission" date="2015-07" db="EMBL/GenBank/DDBJ databases">
        <authorList>
            <person name="Rodrigo-Torres Lidia"/>
            <person name="Arahal R.David."/>
        </authorList>
    </citation>
    <scope>NUCLEOTIDE SEQUENCE [LARGE SCALE GENOMIC DNA]</scope>
    <source>
        <strain evidence="2">CECT 4801</strain>
    </source>
</reference>
<evidence type="ECO:0000313" key="2">
    <source>
        <dbReference type="Proteomes" id="UP000048926"/>
    </source>
</evidence>
<gene>
    <name evidence="1" type="ORF">LAL4801_01139</name>
</gene>
<protein>
    <submittedName>
        <fullName evidence="1">Uncharacterized protein</fullName>
    </submittedName>
</protein>
<sequence>MVKIRGFSHGTVWFHHETRTGSLMEPWPIFLAQKHPLRFHHETRSRVLRFHQRYTYSYHVGGYAKLQGKTTRGPF</sequence>
<organism evidence="1 2">
    <name type="scientific">Roseibium aggregatum</name>
    <dbReference type="NCBI Taxonomy" id="187304"/>
    <lineage>
        <taxon>Bacteria</taxon>
        <taxon>Pseudomonadati</taxon>
        <taxon>Pseudomonadota</taxon>
        <taxon>Alphaproteobacteria</taxon>
        <taxon>Hyphomicrobiales</taxon>
        <taxon>Stappiaceae</taxon>
        <taxon>Roseibium</taxon>
    </lineage>
</organism>